<name>W7UN85_RUMFL</name>
<organism evidence="2 3">
    <name type="scientific">Ruminococcus flavefaciens 007c</name>
    <dbReference type="NCBI Taxonomy" id="1341157"/>
    <lineage>
        <taxon>Bacteria</taxon>
        <taxon>Bacillati</taxon>
        <taxon>Bacillota</taxon>
        <taxon>Clostridia</taxon>
        <taxon>Eubacteriales</taxon>
        <taxon>Oscillospiraceae</taxon>
        <taxon>Ruminococcus</taxon>
    </lineage>
</organism>
<dbReference type="Proteomes" id="UP000019365">
    <property type="component" value="Unassembled WGS sequence"/>
</dbReference>
<evidence type="ECO:0000313" key="3">
    <source>
        <dbReference type="Proteomes" id="UP000019365"/>
    </source>
</evidence>
<protein>
    <submittedName>
        <fullName evidence="2">Uncharacterized protein</fullName>
    </submittedName>
</protein>
<gene>
    <name evidence="2" type="ORF">RF007C_15645</name>
</gene>
<keyword evidence="1" id="KW-0175">Coiled coil</keyword>
<dbReference type="eggNOG" id="ENOG50325WA">
    <property type="taxonomic scope" value="Bacteria"/>
</dbReference>
<evidence type="ECO:0000313" key="2">
    <source>
        <dbReference type="EMBL" id="EWM53044.1"/>
    </source>
</evidence>
<proteinExistence type="predicted"/>
<keyword evidence="3" id="KW-1185">Reference proteome</keyword>
<dbReference type="EMBL" id="ATAX01000028">
    <property type="protein sequence ID" value="EWM53044.1"/>
    <property type="molecule type" value="Genomic_DNA"/>
</dbReference>
<evidence type="ECO:0000256" key="1">
    <source>
        <dbReference type="SAM" id="Coils"/>
    </source>
</evidence>
<dbReference type="OrthoDB" id="1821277at2"/>
<accession>W7UN85</accession>
<feature type="coiled-coil region" evidence="1">
    <location>
        <begin position="101"/>
        <end position="128"/>
    </location>
</feature>
<dbReference type="RefSeq" id="WP_037300247.1">
    <property type="nucleotide sequence ID" value="NZ_ATAX01000028.1"/>
</dbReference>
<comment type="caution">
    <text evidence="2">The sequence shown here is derived from an EMBL/GenBank/DDBJ whole genome shotgun (WGS) entry which is preliminary data.</text>
</comment>
<dbReference type="PATRIC" id="fig|1341157.4.peg.2529"/>
<sequence length="161" mass="18544">MEINKLKRDTVERLRKVKKDNGLTNSQIMDMLEKNNCYISEATIKKIFSENNDPGSFKYQSTIVPLADVLLDMFNDDSGSDDIAALKALIHDKNEMISILVVKNEEIRADYEKRLSHLQKQIGMLEDHLIFREKQIDKKDEIISKLLNKLIDCPGSCTMKL</sequence>
<dbReference type="AlphaFoldDB" id="W7UN85"/>
<reference evidence="2 3" key="1">
    <citation type="journal article" date="2014" name="PLoS ONE">
        <title>Rumen cellulosomics: divergent fiber-degrading strategies revealed by comparative genome-wide analysis of six ruminococcal strains.</title>
        <authorList>
            <person name="Dassa B."/>
            <person name="Borovok I."/>
            <person name="Ruimy-Israeli V."/>
            <person name="Lamed R."/>
            <person name="Flint H.J."/>
            <person name="Duncan S.H."/>
            <person name="Henrissat B."/>
            <person name="Coutinho P."/>
            <person name="Morrison M."/>
            <person name="Mosoni P."/>
            <person name="Yeoman C.J."/>
            <person name="White B.A."/>
            <person name="Bayer E.A."/>
        </authorList>
    </citation>
    <scope>NUCLEOTIDE SEQUENCE [LARGE SCALE GENOMIC DNA]</scope>
    <source>
        <strain evidence="2 3">007c</strain>
    </source>
</reference>